<feature type="region of interest" description="Disordered" evidence="7">
    <location>
        <begin position="735"/>
        <end position="762"/>
    </location>
</feature>
<dbReference type="FunFam" id="1.10.510.10:FF:000224">
    <property type="entry name" value="serine/threonine-protein kinase mph1 isoform X1"/>
    <property type="match status" value="1"/>
</dbReference>
<evidence type="ECO:0000256" key="1">
    <source>
        <dbReference type="ARBA" id="ARBA00022527"/>
    </source>
</evidence>
<feature type="compositionally biased region" description="Basic and acidic residues" evidence="7">
    <location>
        <begin position="365"/>
        <end position="379"/>
    </location>
</feature>
<feature type="compositionally biased region" description="Polar residues" evidence="7">
    <location>
        <begin position="310"/>
        <end position="323"/>
    </location>
</feature>
<feature type="compositionally biased region" description="Basic and acidic residues" evidence="7">
    <location>
        <begin position="294"/>
        <end position="309"/>
    </location>
</feature>
<dbReference type="HOGENOM" id="CLU_271713_0_0_1"/>
<evidence type="ECO:0000259" key="8">
    <source>
        <dbReference type="PROSITE" id="PS50011"/>
    </source>
</evidence>
<dbReference type="Gene3D" id="1.10.510.10">
    <property type="entry name" value="Transferase(Phosphotransferase) domain 1"/>
    <property type="match status" value="1"/>
</dbReference>
<evidence type="ECO:0000256" key="5">
    <source>
        <dbReference type="ARBA" id="ARBA00022840"/>
    </source>
</evidence>
<dbReference type="FunFam" id="3.30.200.20:FF:000131">
    <property type="entry name" value="Dual specificity protein kinase TTK"/>
    <property type="match status" value="1"/>
</dbReference>
<keyword evidence="2" id="KW-0808">Transferase</keyword>
<evidence type="ECO:0000256" key="6">
    <source>
        <dbReference type="PROSITE-ProRule" id="PRU10141"/>
    </source>
</evidence>
<dbReference type="InParanoid" id="U5HA06"/>
<evidence type="ECO:0000256" key="4">
    <source>
        <dbReference type="ARBA" id="ARBA00022777"/>
    </source>
</evidence>
<dbReference type="AlphaFoldDB" id="U5HA06"/>
<dbReference type="InterPro" id="IPR017441">
    <property type="entry name" value="Protein_kinase_ATP_BS"/>
</dbReference>
<feature type="compositionally biased region" description="Low complexity" evidence="7">
    <location>
        <begin position="465"/>
        <end position="525"/>
    </location>
</feature>
<keyword evidence="5 6" id="KW-0067">ATP-binding</keyword>
<feature type="region of interest" description="Disordered" evidence="7">
    <location>
        <begin position="1"/>
        <end position="86"/>
    </location>
</feature>
<dbReference type="OMA" id="CKEFAST"/>
<dbReference type="EnsemblFungi" id="MVLG_04043T0">
    <property type="protein sequence ID" value="MVLG_04043T0"/>
    <property type="gene ID" value="MVLG_04043"/>
</dbReference>
<feature type="domain" description="Protein kinase" evidence="8">
    <location>
        <begin position="850"/>
        <end position="1135"/>
    </location>
</feature>
<dbReference type="InterPro" id="IPR008271">
    <property type="entry name" value="Ser/Thr_kinase_AS"/>
</dbReference>
<feature type="compositionally biased region" description="Low complexity" evidence="7">
    <location>
        <begin position="161"/>
        <end position="195"/>
    </location>
</feature>
<keyword evidence="1" id="KW-0723">Serine/threonine-protein kinase</keyword>
<evidence type="ECO:0000313" key="11">
    <source>
        <dbReference type="Proteomes" id="UP000017200"/>
    </source>
</evidence>
<feature type="region of interest" description="Disordered" evidence="7">
    <location>
        <begin position="125"/>
        <end position="398"/>
    </location>
</feature>
<dbReference type="GO" id="GO:0098813">
    <property type="term" value="P:nuclear chromosome segregation"/>
    <property type="evidence" value="ECO:0007669"/>
    <property type="project" value="UniProtKB-ARBA"/>
</dbReference>
<dbReference type="SMART" id="SM00220">
    <property type="entry name" value="S_TKc"/>
    <property type="match status" value="1"/>
</dbReference>
<feature type="compositionally biased region" description="Polar residues" evidence="7">
    <location>
        <begin position="333"/>
        <end position="351"/>
    </location>
</feature>
<dbReference type="OrthoDB" id="20524at2759"/>
<sequence>MSRPSTPSGRSNLMEKLFNKIRTPTSSSGGAASSSTSANGNHAQGSIGASSSSPFSLSTPSVLRRNSSRSSFHCGGSSAMASTSSLASNSSSLAAGALGALDFEDDNDVPLPEFESDAYLSNASWNNNGSSVKASSPTFPSSSSSTSRTAVNAGAGAISQPRPSFSSSGGRPSFDQLDGPLNNPPRSSSSMSRHSPPLPFSNPLLRSNTSANSGGGSGSSSGIGSVGVDSSGDGMRKSTFISRAAASASGSSSSSNLRTLARSWTKSKEKLTGSGTLLARTRADLVNGAEGEDGAAHAEDARTTNEMDSRSSPTLASSMSHSRATLERRTSNDRILSASQPALSTFATTTPALPRPGLTASTKATGERTGGRGWLERKSLMQSQTGTGGTEVKKRRAQRVNLQELMAKKEREGLEGAISDAGDHGESASESNASPPLRPPLSPHNRSRSEVTPSSPRLVSKDRAAATVTIVSSSSTSYARPGSSLSQYNTSSSTDTSPPTLGSSTRSRSTAQTTTTMNMTSSTNAVTAPKVPSVPTEMPESSTMLRQRFLVSRSSTPSETSSGPSPSPPPPPSNPALENKYRLPSMSPPERGAEGRPESPSMMTYAARRGASIDGGNASMSREETIMALPPRAASSIAMYRDETPAQPIHHANYASSSLPSRSTGGALPYVDDRAAEYQAQNFPARPGSAMELYHDENAYSSSRTATTATTAAPVVAPTTTNGRTVLGETYRAANIGPPLTTANGRQYPPSSQPFPTKPTAVPAPVEYQVPLRDRSPGMAEVTPVALYHQQQQQQHYAQQQQQQQAYDPQMERQLLARQYQQAQQQHHMTQPLKPAKKSPQCIIVNNKPYARAGLLGRGGSSRVYRVLDEKNQLFAIKKVDISKNDAESRQSFANEISLLEKLRGKPQIIQLIDSEIGENKRHLLMVMEQGETDLNNLLNEHSGKKISMNFIRYIWEGMLEAVHVIHNENVVHTDLKPANFVLVKGRLKLIDFGISKTIANDTTNIGRDQQIGTANYMPPEALIDSGMGRDGKRLMKLGRAADVWSLGCILHQMVYGRTPFAHIRDIGQKIMAIQNPNYKFEFAPTTTPVDERGVEIADLQTELIEEVLETLELCLKFDPKTRATIPELLGHPFLRKPAPPIREEDLHWLVQSVTKLVTGKQLDETDMPKVSDKLMKGLIGRARGRVYDRYK</sequence>
<dbReference type="PROSITE" id="PS00108">
    <property type="entry name" value="PROTEIN_KINASE_ST"/>
    <property type="match status" value="1"/>
</dbReference>
<dbReference type="InterPro" id="IPR011009">
    <property type="entry name" value="Kinase-like_dom_sf"/>
</dbReference>
<organism evidence="9">
    <name type="scientific">Microbotryum lychnidis-dioicae (strain p1A1 Lamole / MvSl-1064)</name>
    <name type="common">Anther smut fungus</name>
    <dbReference type="NCBI Taxonomy" id="683840"/>
    <lineage>
        <taxon>Eukaryota</taxon>
        <taxon>Fungi</taxon>
        <taxon>Dikarya</taxon>
        <taxon>Basidiomycota</taxon>
        <taxon>Pucciniomycotina</taxon>
        <taxon>Microbotryomycetes</taxon>
        <taxon>Microbotryales</taxon>
        <taxon>Microbotryaceae</taxon>
        <taxon>Microbotryum</taxon>
    </lineage>
</organism>
<evidence type="ECO:0000256" key="3">
    <source>
        <dbReference type="ARBA" id="ARBA00022741"/>
    </source>
</evidence>
<reference evidence="10" key="4">
    <citation type="submission" date="2015-06" db="UniProtKB">
        <authorList>
            <consortium name="EnsemblFungi"/>
        </authorList>
    </citation>
    <scope>IDENTIFICATION</scope>
</reference>
<dbReference type="PANTHER" id="PTHR22974">
    <property type="entry name" value="MIXED LINEAGE PROTEIN KINASE"/>
    <property type="match status" value="1"/>
</dbReference>
<evidence type="ECO:0000313" key="10">
    <source>
        <dbReference type="EnsemblFungi" id="MVLG_04043T0"/>
    </source>
</evidence>
<feature type="region of interest" description="Disordered" evidence="7">
    <location>
        <begin position="418"/>
        <end position="600"/>
    </location>
</feature>
<keyword evidence="11" id="KW-1185">Reference proteome</keyword>
<feature type="compositionally biased region" description="Gly residues" evidence="7">
    <location>
        <begin position="213"/>
        <end position="225"/>
    </location>
</feature>
<protein>
    <submittedName>
        <fullName evidence="9">TTK protein kinase</fullName>
    </submittedName>
</protein>
<proteinExistence type="predicted"/>
<dbReference type="GO" id="GO:0007094">
    <property type="term" value="P:mitotic spindle assembly checkpoint signaling"/>
    <property type="evidence" value="ECO:0007669"/>
    <property type="project" value="TreeGrafter"/>
</dbReference>
<feature type="compositionally biased region" description="Low complexity" evidence="7">
    <location>
        <begin position="25"/>
        <end position="61"/>
    </location>
</feature>
<dbReference type="STRING" id="683840.U5HA06"/>
<feature type="compositionally biased region" description="Low complexity" evidence="7">
    <location>
        <begin position="552"/>
        <end position="564"/>
    </location>
</feature>
<feature type="compositionally biased region" description="Pro residues" evidence="7">
    <location>
        <begin position="565"/>
        <end position="574"/>
    </location>
</feature>
<dbReference type="Proteomes" id="UP000017200">
    <property type="component" value="Unassembled WGS sequence"/>
</dbReference>
<evidence type="ECO:0000313" key="9">
    <source>
        <dbReference type="EMBL" id="KDE05546.1"/>
    </source>
</evidence>
<dbReference type="Gene3D" id="3.30.200.20">
    <property type="entry name" value="Phosphorylase Kinase, domain 1"/>
    <property type="match status" value="1"/>
</dbReference>
<dbReference type="GO" id="GO:0034501">
    <property type="term" value="P:protein localization to kinetochore"/>
    <property type="evidence" value="ECO:0007669"/>
    <property type="project" value="TreeGrafter"/>
</dbReference>
<accession>U5HA06</accession>
<keyword evidence="3 6" id="KW-0547">Nucleotide-binding</keyword>
<dbReference type="GO" id="GO:0005524">
    <property type="term" value="F:ATP binding"/>
    <property type="evidence" value="ECO:0007669"/>
    <property type="project" value="UniProtKB-UniRule"/>
</dbReference>
<feature type="compositionally biased region" description="Low complexity" evidence="7">
    <location>
        <begin position="68"/>
        <end position="86"/>
    </location>
</feature>
<reference evidence="11" key="1">
    <citation type="submission" date="2010-11" db="EMBL/GenBank/DDBJ databases">
        <title>The genome sequence of Microbotryum violaceum strain p1A1 Lamole.</title>
        <authorList>
            <person name="Cuomo C."/>
            <person name="Perlin M."/>
            <person name="Young S.K."/>
            <person name="Zeng Q."/>
            <person name="Gargeya S."/>
            <person name="Alvarado L."/>
            <person name="Berlin A."/>
            <person name="Chapman S.B."/>
            <person name="Chen Z."/>
            <person name="Freedman E."/>
            <person name="Gellesch M."/>
            <person name="Goldberg J."/>
            <person name="Griggs A."/>
            <person name="Gujja S."/>
            <person name="Heilman E."/>
            <person name="Heiman D."/>
            <person name="Howarth C."/>
            <person name="Mehta T."/>
            <person name="Neiman D."/>
            <person name="Pearson M."/>
            <person name="Roberts A."/>
            <person name="Saif S."/>
            <person name="Shea T."/>
            <person name="Shenoy N."/>
            <person name="Sisk P."/>
            <person name="Stolte C."/>
            <person name="Sykes S."/>
            <person name="White J."/>
            <person name="Yandava C."/>
            <person name="Haas B."/>
            <person name="Nusbaum C."/>
            <person name="Birren B."/>
        </authorList>
    </citation>
    <scope>NUCLEOTIDE SEQUENCE [LARGE SCALE GENOMIC DNA]</scope>
    <source>
        <strain evidence="11">p1A1 Lamole</strain>
    </source>
</reference>
<keyword evidence="4 9" id="KW-0418">Kinase</keyword>
<dbReference type="GO" id="GO:0005634">
    <property type="term" value="C:nucleus"/>
    <property type="evidence" value="ECO:0007669"/>
    <property type="project" value="TreeGrafter"/>
</dbReference>
<reference evidence="9" key="2">
    <citation type="submission" date="2010-11" db="EMBL/GenBank/DDBJ databases">
        <authorList>
            <consortium name="The Broad Institute Genome Sequencing Platform"/>
            <person name="Earl A."/>
            <person name="Ward D."/>
            <person name="Feldgarden M."/>
            <person name="Gevers D."/>
            <person name="Butler R."/>
            <person name="Young S.K."/>
            <person name="Zeng Q."/>
            <person name="Gargeya S."/>
            <person name="Fitzgerald M."/>
            <person name="Haas B."/>
            <person name="Abouelleil A."/>
            <person name="Alvarado L."/>
            <person name="Arachchi H.M."/>
            <person name="Berlin A."/>
            <person name="Brown A."/>
            <person name="Chapman S.B."/>
            <person name="Chen Z."/>
            <person name="Dunbar C."/>
            <person name="Freedman E."/>
            <person name="Gearin G."/>
            <person name="Gellesch M."/>
            <person name="Goldberg J."/>
            <person name="Griggs A."/>
            <person name="Gujja S."/>
            <person name="Heilman E."/>
            <person name="Heiman D."/>
            <person name="Howarth C."/>
            <person name="Larson L."/>
            <person name="Lui A."/>
            <person name="MacDonald P.J.P."/>
            <person name="Mehta T."/>
            <person name="Montmayeur A."/>
            <person name="Murphy C."/>
            <person name="Neiman D."/>
            <person name="Pearson M."/>
            <person name="Priest M."/>
            <person name="Roberts A."/>
            <person name="Saif S."/>
            <person name="Shea T."/>
            <person name="Shenoy N."/>
            <person name="Sisk P."/>
            <person name="Stolte C."/>
            <person name="Sykes S."/>
            <person name="White J."/>
            <person name="Yandava C."/>
            <person name="Wortman J."/>
            <person name="Nusbaum C."/>
            <person name="Birren B."/>
        </authorList>
    </citation>
    <scope>NUCLEOTIDE SEQUENCE</scope>
    <source>
        <strain evidence="9">P1A1 Lamole</strain>
    </source>
</reference>
<name>U5HA06_USTV1</name>
<feature type="compositionally biased region" description="Low complexity" evidence="7">
    <location>
        <begin position="242"/>
        <end position="255"/>
    </location>
</feature>
<dbReference type="SUPFAM" id="SSF56112">
    <property type="entry name" value="Protein kinase-like (PK-like)"/>
    <property type="match status" value="1"/>
</dbReference>
<dbReference type="EMBL" id="GL541684">
    <property type="protein sequence ID" value="KDE05546.1"/>
    <property type="molecule type" value="Genomic_DNA"/>
</dbReference>
<dbReference type="PROSITE" id="PS50011">
    <property type="entry name" value="PROTEIN_KINASE_DOM"/>
    <property type="match status" value="1"/>
</dbReference>
<dbReference type="GO" id="GO:0033316">
    <property type="term" value="P:meiotic spindle assembly checkpoint signaling"/>
    <property type="evidence" value="ECO:0007669"/>
    <property type="project" value="TreeGrafter"/>
</dbReference>
<dbReference type="Pfam" id="PF00069">
    <property type="entry name" value="Pkinase"/>
    <property type="match status" value="1"/>
</dbReference>
<dbReference type="PANTHER" id="PTHR22974:SF21">
    <property type="entry name" value="DUAL SPECIFICITY PROTEIN KINASE TTK"/>
    <property type="match status" value="1"/>
</dbReference>
<dbReference type="GO" id="GO:0004712">
    <property type="term" value="F:protein serine/threonine/tyrosine kinase activity"/>
    <property type="evidence" value="ECO:0007669"/>
    <property type="project" value="TreeGrafter"/>
</dbReference>
<evidence type="ECO:0000256" key="2">
    <source>
        <dbReference type="ARBA" id="ARBA00022679"/>
    </source>
</evidence>
<dbReference type="CDD" id="cd14131">
    <property type="entry name" value="PKc_Mps1"/>
    <property type="match status" value="1"/>
</dbReference>
<gene>
    <name evidence="9" type="ORF">MVLG_04043</name>
</gene>
<feature type="compositionally biased region" description="Low complexity" evidence="7">
    <location>
        <begin position="130"/>
        <end position="147"/>
    </location>
</feature>
<dbReference type="PROSITE" id="PS00107">
    <property type="entry name" value="PROTEIN_KINASE_ATP"/>
    <property type="match status" value="1"/>
</dbReference>
<dbReference type="InterPro" id="IPR027084">
    <property type="entry name" value="Mps1_cat"/>
</dbReference>
<feature type="binding site" evidence="6">
    <location>
        <position position="879"/>
    </location>
    <ligand>
        <name>ATP</name>
        <dbReference type="ChEBI" id="CHEBI:30616"/>
    </ligand>
</feature>
<dbReference type="GO" id="GO:0004674">
    <property type="term" value="F:protein serine/threonine kinase activity"/>
    <property type="evidence" value="ECO:0007669"/>
    <property type="project" value="UniProtKB-KW"/>
</dbReference>
<feature type="compositionally biased region" description="Polar residues" evidence="7">
    <location>
        <begin position="1"/>
        <end position="11"/>
    </location>
</feature>
<reference evidence="9 11" key="3">
    <citation type="journal article" date="2015" name="BMC Genomics">
        <title>Sex and parasites: genomic and transcriptomic analysis of Microbotryum lychnidis-dioicae, the biotrophic and plant-castrating anther smut fungus.</title>
        <authorList>
            <person name="Perlin M.H."/>
            <person name="Amselem J."/>
            <person name="Fontanillas E."/>
            <person name="Toh S.S."/>
            <person name="Chen Z."/>
            <person name="Goldberg J."/>
            <person name="Duplessis S."/>
            <person name="Henrissat B."/>
            <person name="Young S."/>
            <person name="Zeng Q."/>
            <person name="Aguileta G."/>
            <person name="Petit E."/>
            <person name="Badouin H."/>
            <person name="Andrews J."/>
            <person name="Razeeq D."/>
            <person name="Gabaldon T."/>
            <person name="Quesneville H."/>
            <person name="Giraud T."/>
            <person name="Hood M.E."/>
            <person name="Schultz D.J."/>
            <person name="Cuomo C.A."/>
        </authorList>
    </citation>
    <scope>NUCLEOTIDE SEQUENCE [LARGE SCALE GENOMIC DNA]</scope>
    <source>
        <strain evidence="11">p1A1 Lamole</strain>
        <strain evidence="9">P1A1 Lamole</strain>
    </source>
</reference>
<dbReference type="GO" id="GO:0000776">
    <property type="term" value="C:kinetochore"/>
    <property type="evidence" value="ECO:0007669"/>
    <property type="project" value="TreeGrafter"/>
</dbReference>
<dbReference type="EMBL" id="AEIJ01000393">
    <property type="status" value="NOT_ANNOTATED_CDS"/>
    <property type="molecule type" value="Genomic_DNA"/>
</dbReference>
<dbReference type="InterPro" id="IPR000719">
    <property type="entry name" value="Prot_kinase_dom"/>
</dbReference>
<evidence type="ECO:0000256" key="7">
    <source>
        <dbReference type="SAM" id="MobiDB-lite"/>
    </source>
</evidence>